<gene>
    <name evidence="6" type="primary">CCDC166</name>
</gene>
<feature type="compositionally biased region" description="Basic residues" evidence="3">
    <location>
        <begin position="1"/>
        <end position="14"/>
    </location>
</feature>
<dbReference type="RefSeq" id="XP_054841930.1">
    <property type="nucleotide sequence ID" value="XM_054985955.1"/>
</dbReference>
<organism evidence="5 6">
    <name type="scientific">Eublepharis macularius</name>
    <name type="common">Leopard gecko</name>
    <name type="synonym">Cyrtodactylus macularius</name>
    <dbReference type="NCBI Taxonomy" id="481883"/>
    <lineage>
        <taxon>Eukaryota</taxon>
        <taxon>Metazoa</taxon>
        <taxon>Chordata</taxon>
        <taxon>Craniata</taxon>
        <taxon>Vertebrata</taxon>
        <taxon>Euteleostomi</taxon>
        <taxon>Lepidosauria</taxon>
        <taxon>Squamata</taxon>
        <taxon>Bifurcata</taxon>
        <taxon>Gekkota</taxon>
        <taxon>Eublepharidae</taxon>
        <taxon>Eublepharinae</taxon>
        <taxon>Eublepharis</taxon>
    </lineage>
</organism>
<protein>
    <submittedName>
        <fullName evidence="6">Coiled-coil domain-containing protein 166</fullName>
    </submittedName>
</protein>
<evidence type="ECO:0000256" key="2">
    <source>
        <dbReference type="SAM" id="Coils"/>
    </source>
</evidence>
<reference evidence="6" key="1">
    <citation type="submission" date="2025-08" db="UniProtKB">
        <authorList>
            <consortium name="RefSeq"/>
        </authorList>
    </citation>
    <scope>IDENTIFICATION</scope>
    <source>
        <tissue evidence="6">Blood</tissue>
    </source>
</reference>
<feature type="domain" description="DUF4515" evidence="4">
    <location>
        <begin position="75"/>
        <end position="266"/>
    </location>
</feature>
<evidence type="ECO:0000259" key="4">
    <source>
        <dbReference type="Pfam" id="PF14988"/>
    </source>
</evidence>
<dbReference type="Proteomes" id="UP001190640">
    <property type="component" value="Chromosome 7"/>
</dbReference>
<keyword evidence="1 2" id="KW-0175">Coiled coil</keyword>
<feature type="region of interest" description="Disordered" evidence="3">
    <location>
        <begin position="292"/>
        <end position="334"/>
    </location>
</feature>
<dbReference type="InterPro" id="IPR032777">
    <property type="entry name" value="DUF4515"/>
</dbReference>
<dbReference type="PANTHER" id="PTHR14845:SF0">
    <property type="entry name" value="DUF4515 DOMAIN-CONTAINING PROTEIN"/>
    <property type="match status" value="1"/>
</dbReference>
<dbReference type="KEGG" id="emc:129334032"/>
<evidence type="ECO:0000313" key="6">
    <source>
        <dbReference type="RefSeq" id="XP_054841930.1"/>
    </source>
</evidence>
<keyword evidence="5" id="KW-1185">Reference proteome</keyword>
<feature type="coiled-coil region" evidence="2">
    <location>
        <begin position="54"/>
        <end position="124"/>
    </location>
</feature>
<dbReference type="CTD" id="100130274"/>
<name>A0AA97JMV2_EUBMA</name>
<dbReference type="AlphaFoldDB" id="A0AA97JMV2"/>
<evidence type="ECO:0000313" key="5">
    <source>
        <dbReference type="Proteomes" id="UP001190640"/>
    </source>
</evidence>
<proteinExistence type="predicted"/>
<dbReference type="GeneID" id="129334032"/>
<evidence type="ECO:0000256" key="3">
    <source>
        <dbReference type="SAM" id="MobiDB-lite"/>
    </source>
</evidence>
<evidence type="ECO:0000256" key="1">
    <source>
        <dbReference type="ARBA" id="ARBA00023054"/>
    </source>
</evidence>
<feature type="region of interest" description="Disordered" evidence="3">
    <location>
        <begin position="1"/>
        <end position="20"/>
    </location>
</feature>
<dbReference type="Pfam" id="PF14988">
    <property type="entry name" value="DUF4515"/>
    <property type="match status" value="1"/>
</dbReference>
<dbReference type="PANTHER" id="PTHR14845">
    <property type="entry name" value="COILED-COIL DOMAIN-CONTAINING 166"/>
    <property type="match status" value="1"/>
</dbReference>
<sequence length="334" mass="39505">MAPKKKKSKDKKGKVGNVAKGQSGVAQFVSEREQYLQKEYATLTEHVDTYTQRTQRFQRENDFLDKEAQQIRENSKAYLSYLNKRTLRCQTAIVTLNDQNRSDLAQVRKQKEQMTSQYADKEKEVRSQLMEMETKYSLMNREVDELQPFKELQLEQITRIRELEKELLAMRIQHSEQMHKVKSQFLQQKAEYEMESQQKVQALAKLAEKEAVRSLIQHTKQVKAENWRLRHELLNLIRRAEVLKDFMGQLREQQQQLLREHQYSQDLARMRHWLRQRGARLIITPGNRFRCSPAAKNRTLSPQDINAPLPKEEELGGPARYSTERKEQAASYVV</sequence>
<accession>A0AA97JMV2</accession>